<evidence type="ECO:0000313" key="2">
    <source>
        <dbReference type="EMBL" id="MBO8184053.1"/>
    </source>
</evidence>
<dbReference type="RefSeq" id="WP_209262867.1">
    <property type="nucleotide sequence ID" value="NZ_JAFFZN010000001.1"/>
</dbReference>
<protein>
    <submittedName>
        <fullName evidence="2">Uncharacterized protein</fullName>
    </submittedName>
</protein>
<dbReference type="EMBL" id="JAFFZN010000001">
    <property type="protein sequence ID" value="MBO8184053.1"/>
    <property type="molecule type" value="Genomic_DNA"/>
</dbReference>
<name>A0ABS3WLS9_9ACTN</name>
<evidence type="ECO:0000313" key="3">
    <source>
        <dbReference type="Proteomes" id="UP001518976"/>
    </source>
</evidence>
<comment type="caution">
    <text evidence="2">The sequence shown here is derived from an EMBL/GenBank/DDBJ whole genome shotgun (WGS) entry which is preliminary data.</text>
</comment>
<dbReference type="Proteomes" id="UP001518976">
    <property type="component" value="Unassembled WGS sequence"/>
</dbReference>
<gene>
    <name evidence="2" type="ORF">JW592_00915</name>
</gene>
<evidence type="ECO:0000256" key="1">
    <source>
        <dbReference type="SAM" id="MobiDB-lite"/>
    </source>
</evidence>
<keyword evidence="3" id="KW-1185">Reference proteome</keyword>
<accession>A0ABS3WLS9</accession>
<sequence>MHITPDTVVYVDKTRTRSPEHDLFAVVAVEAANKTKTPVKATGDNGGSRWKTPDGHTVEAGNSKGAAQIAPTGFTDGGPTVKPHAYRVNTVAFDITTAERGGTLTYRDGDGTEFRWKIPARNSGTAVPALKSALQ</sequence>
<organism evidence="2 3">
    <name type="scientific">Streptomyces spirodelae</name>
    <dbReference type="NCBI Taxonomy" id="2812904"/>
    <lineage>
        <taxon>Bacteria</taxon>
        <taxon>Bacillati</taxon>
        <taxon>Actinomycetota</taxon>
        <taxon>Actinomycetes</taxon>
        <taxon>Kitasatosporales</taxon>
        <taxon>Streptomycetaceae</taxon>
        <taxon>Streptomyces</taxon>
    </lineage>
</organism>
<proteinExistence type="predicted"/>
<feature type="region of interest" description="Disordered" evidence="1">
    <location>
        <begin position="37"/>
        <end position="80"/>
    </location>
</feature>
<reference evidence="2 3" key="1">
    <citation type="submission" date="2021-02" db="EMBL/GenBank/DDBJ databases">
        <title>Streptomyces spirodelae sp. nov., isolated from duckweed.</title>
        <authorList>
            <person name="Saimee Y."/>
            <person name="Duangmal K."/>
        </authorList>
    </citation>
    <scope>NUCLEOTIDE SEQUENCE [LARGE SCALE GENOMIC DNA]</scope>
    <source>
        <strain evidence="2 3">DW4-2</strain>
    </source>
</reference>